<keyword evidence="2" id="KW-0378">Hydrolase</keyword>
<organism evidence="4 5">
    <name type="scientific">Eutypa lata (strain UCR-EL1)</name>
    <name type="common">Grapevine dieback disease fungus</name>
    <name type="synonym">Eutypa armeniacae</name>
    <dbReference type="NCBI Taxonomy" id="1287681"/>
    <lineage>
        <taxon>Eukaryota</taxon>
        <taxon>Fungi</taxon>
        <taxon>Dikarya</taxon>
        <taxon>Ascomycota</taxon>
        <taxon>Pezizomycotina</taxon>
        <taxon>Sordariomycetes</taxon>
        <taxon>Xylariomycetidae</taxon>
        <taxon>Xylariales</taxon>
        <taxon>Diatrypaceae</taxon>
        <taxon>Eutypa</taxon>
    </lineage>
</organism>
<dbReference type="OMA" id="MANQIMH"/>
<dbReference type="Proteomes" id="UP000012174">
    <property type="component" value="Unassembled WGS sequence"/>
</dbReference>
<gene>
    <name evidence="4" type="ORF">UCREL1_767</name>
</gene>
<evidence type="ECO:0000256" key="2">
    <source>
        <dbReference type="ARBA" id="ARBA00022801"/>
    </source>
</evidence>
<evidence type="ECO:0000259" key="3">
    <source>
        <dbReference type="Pfam" id="PF00135"/>
    </source>
</evidence>
<dbReference type="KEGG" id="ela:UCREL1_767"/>
<dbReference type="EMBL" id="KB705502">
    <property type="protein sequence ID" value="EMR72183.1"/>
    <property type="molecule type" value="Genomic_DNA"/>
</dbReference>
<feature type="domain" description="Carboxylesterase type B" evidence="3">
    <location>
        <begin position="70"/>
        <end position="284"/>
    </location>
</feature>
<dbReference type="InterPro" id="IPR002018">
    <property type="entry name" value="CarbesteraseB"/>
</dbReference>
<dbReference type="AlphaFoldDB" id="M7T5M8"/>
<evidence type="ECO:0000313" key="5">
    <source>
        <dbReference type="Proteomes" id="UP000012174"/>
    </source>
</evidence>
<dbReference type="HOGENOM" id="CLU_789960_0_0_1"/>
<dbReference type="InterPro" id="IPR029058">
    <property type="entry name" value="AB_hydrolase_fold"/>
</dbReference>
<dbReference type="Gene3D" id="3.40.50.1820">
    <property type="entry name" value="alpha/beta hydrolase"/>
    <property type="match status" value="2"/>
</dbReference>
<dbReference type="PANTHER" id="PTHR43142">
    <property type="entry name" value="CARBOXYLIC ESTER HYDROLASE"/>
    <property type="match status" value="1"/>
</dbReference>
<evidence type="ECO:0000256" key="1">
    <source>
        <dbReference type="ARBA" id="ARBA00005964"/>
    </source>
</evidence>
<dbReference type="eggNOG" id="KOG4389">
    <property type="taxonomic scope" value="Eukaryota"/>
</dbReference>
<sequence>MANQIMHDEVTAIGQSVGANDVSFQLLAFGGIYEAPFQQAVLMSGGPGMNFNSDPNLVDDNTAAIAQEVGFDGDFFPDRPSKLLRAGKLAKGIPVIASWVTNDGAWYPPPSVSTDEGVLASLGVWLTGLSESTKGKLLELYPLEDFESMVRPDHDGPISPQYFRAAQINRDFWFTCPALGFAWQYARNGGGDTSQIRLYEHNATRYTPVFENMGVPMWRVAHLSDIPYVLNSQRLGGGADNSAAQLKLAKIISRSIMQFITSGSPVLDVSGGLEAWPAAFENVTKDELEHDFPGKVSLALFDRKHLGEPVTVSKTDDQTTATGPERAVGWEKLFERCGFINSQSVVDEVGW</sequence>
<dbReference type="PANTHER" id="PTHR43142:SF1">
    <property type="entry name" value="CARBOXYLIC ESTER HYDROLASE"/>
    <property type="match status" value="1"/>
</dbReference>
<reference evidence="5" key="1">
    <citation type="journal article" date="2013" name="Genome Announc.">
        <title>Draft genome sequence of the grapevine dieback fungus Eutypa lata UCR-EL1.</title>
        <authorList>
            <person name="Blanco-Ulate B."/>
            <person name="Rolshausen P.E."/>
            <person name="Cantu D."/>
        </authorList>
    </citation>
    <scope>NUCLEOTIDE SEQUENCE [LARGE SCALE GENOMIC DNA]</scope>
    <source>
        <strain evidence="5">UCR-EL1</strain>
    </source>
</reference>
<evidence type="ECO:0000313" key="4">
    <source>
        <dbReference type="EMBL" id="EMR72183.1"/>
    </source>
</evidence>
<protein>
    <submittedName>
        <fullName evidence="4">Putative carboxylesterase family protein</fullName>
    </submittedName>
</protein>
<accession>M7T5M8</accession>
<dbReference type="GO" id="GO:0016787">
    <property type="term" value="F:hydrolase activity"/>
    <property type="evidence" value="ECO:0007669"/>
    <property type="project" value="UniProtKB-KW"/>
</dbReference>
<dbReference type="OrthoDB" id="408631at2759"/>
<proteinExistence type="inferred from homology"/>
<dbReference type="Pfam" id="PF00135">
    <property type="entry name" value="COesterase"/>
    <property type="match status" value="1"/>
</dbReference>
<comment type="similarity">
    <text evidence="1">Belongs to the type-B carboxylesterase/lipase family.</text>
</comment>
<dbReference type="SUPFAM" id="SSF53474">
    <property type="entry name" value="alpha/beta-Hydrolases"/>
    <property type="match status" value="1"/>
</dbReference>
<name>M7T5M8_EUTLA</name>
<keyword evidence="5" id="KW-1185">Reference proteome</keyword>